<feature type="compositionally biased region" description="Low complexity" evidence="1">
    <location>
        <begin position="13"/>
        <end position="29"/>
    </location>
</feature>
<evidence type="ECO:0000256" key="1">
    <source>
        <dbReference type="SAM" id="MobiDB-lite"/>
    </source>
</evidence>
<accession>A0A2L2U028</accession>
<feature type="region of interest" description="Disordered" evidence="1">
    <location>
        <begin position="1"/>
        <end position="40"/>
    </location>
</feature>
<dbReference type="AlphaFoldDB" id="A0A2L2U028"/>
<sequence length="40" mass="4191">MTSNVHETVEVDPGSPSSSVPKGSFKSTSTQLDLVSPNRS</sequence>
<reference evidence="3" key="1">
    <citation type="submission" date="2014-10" db="EMBL/GenBank/DDBJ databases">
        <authorList>
            <person name="King R."/>
        </authorList>
    </citation>
    <scope>NUCLEOTIDE SEQUENCE [LARGE SCALE GENOMIC DNA]</scope>
    <source>
        <strain evidence="3">A3/5</strain>
    </source>
</reference>
<keyword evidence="3" id="KW-1185">Reference proteome</keyword>
<proteinExistence type="predicted"/>
<evidence type="ECO:0000313" key="3">
    <source>
        <dbReference type="Proteomes" id="UP000245910"/>
    </source>
</evidence>
<dbReference type="EMBL" id="LN649229">
    <property type="protein sequence ID" value="CEI66975.1"/>
    <property type="molecule type" value="Genomic_DNA"/>
</dbReference>
<organism evidence="2 3">
    <name type="scientific">Fusarium venenatum</name>
    <dbReference type="NCBI Taxonomy" id="56646"/>
    <lineage>
        <taxon>Eukaryota</taxon>
        <taxon>Fungi</taxon>
        <taxon>Dikarya</taxon>
        <taxon>Ascomycota</taxon>
        <taxon>Pezizomycotina</taxon>
        <taxon>Sordariomycetes</taxon>
        <taxon>Hypocreomycetidae</taxon>
        <taxon>Hypocreales</taxon>
        <taxon>Nectriaceae</taxon>
        <taxon>Fusarium</taxon>
    </lineage>
</organism>
<dbReference type="Proteomes" id="UP000245910">
    <property type="component" value="Chromosome I"/>
</dbReference>
<protein>
    <submittedName>
        <fullName evidence="2">Uncharacterized protein</fullName>
    </submittedName>
</protein>
<feature type="compositionally biased region" description="Polar residues" evidence="1">
    <location>
        <begin position="30"/>
        <end position="40"/>
    </location>
</feature>
<evidence type="ECO:0000313" key="2">
    <source>
        <dbReference type="EMBL" id="CEI66975.1"/>
    </source>
</evidence>
<name>A0A2L2U028_9HYPO</name>